<accession>A0A1M6EP96</accession>
<sequence length="104" mass="11293">MTDTAGLAELAELRVALHEMEGSLGLHDMTRNERDVLCAFQYAGAEKGPVSSEAAKSSDLLSSVSHATFHRSLRSLLEKGYVQLAPDHRAKHYVIPSEASPCAR</sequence>
<gene>
    <name evidence="1" type="ORF">SAMN04488012_103169</name>
</gene>
<reference evidence="1 2" key="1">
    <citation type="submission" date="2016-11" db="EMBL/GenBank/DDBJ databases">
        <authorList>
            <person name="Jaros S."/>
            <person name="Januszkiewicz K."/>
            <person name="Wedrychowicz H."/>
        </authorList>
    </citation>
    <scope>NUCLEOTIDE SEQUENCE [LARGE SCALE GENOMIC DNA]</scope>
    <source>
        <strain evidence="1 2">DSM 26892</strain>
    </source>
</reference>
<dbReference type="AlphaFoldDB" id="A0A1M6EP96"/>
<evidence type="ECO:0000313" key="2">
    <source>
        <dbReference type="Proteomes" id="UP000184040"/>
    </source>
</evidence>
<proteinExistence type="predicted"/>
<protein>
    <recommendedName>
        <fullName evidence="3">MarR family protein</fullName>
    </recommendedName>
</protein>
<dbReference type="EMBL" id="FQZA01000003">
    <property type="protein sequence ID" value="SHI87209.1"/>
    <property type="molecule type" value="Genomic_DNA"/>
</dbReference>
<dbReference type="InterPro" id="IPR036390">
    <property type="entry name" value="WH_DNA-bd_sf"/>
</dbReference>
<evidence type="ECO:0008006" key="3">
    <source>
        <dbReference type="Google" id="ProtNLM"/>
    </source>
</evidence>
<dbReference type="Proteomes" id="UP000184040">
    <property type="component" value="Unassembled WGS sequence"/>
</dbReference>
<dbReference type="SUPFAM" id="SSF46785">
    <property type="entry name" value="Winged helix' DNA-binding domain"/>
    <property type="match status" value="1"/>
</dbReference>
<organism evidence="1 2">
    <name type="scientific">Palleronia salina</name>
    <dbReference type="NCBI Taxonomy" id="313368"/>
    <lineage>
        <taxon>Bacteria</taxon>
        <taxon>Pseudomonadati</taxon>
        <taxon>Pseudomonadota</taxon>
        <taxon>Alphaproteobacteria</taxon>
        <taxon>Rhodobacterales</taxon>
        <taxon>Roseobacteraceae</taxon>
        <taxon>Palleronia</taxon>
    </lineage>
</organism>
<evidence type="ECO:0000313" key="1">
    <source>
        <dbReference type="EMBL" id="SHI87209.1"/>
    </source>
</evidence>
<keyword evidence="2" id="KW-1185">Reference proteome</keyword>
<name>A0A1M6EP96_9RHOB</name>